<sequence>MKKLVLSLAVLSALGAASIAQAAPADGAKGLIKFTGAINADTCVLSSPSGTIAGKTLTVDMNEVPAASLGSEESPTTTGNGLTAEAKDLDLDIQCATGTKVSMTLTPSAPSGKGIAVQGGAKNVQIMLTRDGSVVDFTSGSADIAANAAVEGKFRVPLKAYYTRAAGKALADVTIGQANATVNYVLKYE</sequence>
<evidence type="ECO:0000256" key="1">
    <source>
        <dbReference type="ARBA" id="ARBA00022729"/>
    </source>
</evidence>
<dbReference type="Proteomes" id="UP000029567">
    <property type="component" value="Unassembled WGS sequence"/>
</dbReference>
<evidence type="ECO:0000313" key="4">
    <source>
        <dbReference type="Proteomes" id="UP000029567"/>
    </source>
</evidence>
<dbReference type="InterPro" id="IPR008966">
    <property type="entry name" value="Adhesion_dom_sf"/>
</dbReference>
<feature type="domain" description="Fimbrial-type adhesion" evidence="2">
    <location>
        <begin position="32"/>
        <end position="188"/>
    </location>
</feature>
<gene>
    <name evidence="3" type="ORF">P245_17095</name>
</gene>
<dbReference type="PANTHER" id="PTHR33420">
    <property type="entry name" value="FIMBRIAL SUBUNIT ELFA-RELATED"/>
    <property type="match status" value="1"/>
</dbReference>
<dbReference type="SUPFAM" id="SSF49401">
    <property type="entry name" value="Bacterial adhesins"/>
    <property type="match status" value="1"/>
</dbReference>
<proteinExistence type="predicted"/>
<evidence type="ECO:0000313" key="3">
    <source>
        <dbReference type="EMBL" id="KGG89385.1"/>
    </source>
</evidence>
<name>A0A0E3BD00_9BURK</name>
<dbReference type="Pfam" id="PF00419">
    <property type="entry name" value="Fimbrial"/>
    <property type="match status" value="1"/>
</dbReference>
<dbReference type="AlphaFoldDB" id="A0A0E3BD00"/>
<dbReference type="GO" id="GO:0009289">
    <property type="term" value="C:pilus"/>
    <property type="evidence" value="ECO:0007669"/>
    <property type="project" value="InterPro"/>
</dbReference>
<evidence type="ECO:0000259" key="2">
    <source>
        <dbReference type="Pfam" id="PF00419"/>
    </source>
</evidence>
<dbReference type="InterPro" id="IPR000259">
    <property type="entry name" value="Adhesion_dom_fimbrial"/>
</dbReference>
<dbReference type="InterPro" id="IPR036937">
    <property type="entry name" value="Adhesion_dom_fimbrial_sf"/>
</dbReference>
<accession>A0A0E3BD00</accession>
<protein>
    <submittedName>
        <fullName evidence="3">Adhesin</fullName>
    </submittedName>
</protein>
<dbReference type="GO" id="GO:0043709">
    <property type="term" value="P:cell adhesion involved in single-species biofilm formation"/>
    <property type="evidence" value="ECO:0007669"/>
    <property type="project" value="TreeGrafter"/>
</dbReference>
<dbReference type="Gene3D" id="2.60.40.1090">
    <property type="entry name" value="Fimbrial-type adhesion domain"/>
    <property type="match status" value="1"/>
</dbReference>
<dbReference type="PANTHER" id="PTHR33420:SF3">
    <property type="entry name" value="FIMBRIAL SUBUNIT ELFA"/>
    <property type="match status" value="1"/>
</dbReference>
<dbReference type="InterPro" id="IPR050263">
    <property type="entry name" value="Bact_Fimbrial_Adh_Pro"/>
</dbReference>
<comment type="caution">
    <text evidence="3">The sequence shown here is derived from an EMBL/GenBank/DDBJ whole genome shotgun (WGS) entry which is preliminary data.</text>
</comment>
<accession>A0A0K6IFI2</accession>
<dbReference type="RefSeq" id="WP_233425270.1">
    <property type="nucleotide sequence ID" value="NZ_AWTN01000099.1"/>
</dbReference>
<keyword evidence="1" id="KW-0732">Signal</keyword>
<dbReference type="EMBL" id="AWTN01000099">
    <property type="protein sequence ID" value="KGG89385.1"/>
    <property type="molecule type" value="Genomic_DNA"/>
</dbReference>
<reference evidence="3 4" key="1">
    <citation type="submission" date="2013-09" db="EMBL/GenBank/DDBJ databases">
        <title>High correlation between genotypes and phenotypes of environmental bacteria Comamonas testosteroni strains.</title>
        <authorList>
            <person name="Liu L."/>
            <person name="Zhu W."/>
            <person name="Xia X."/>
            <person name="Xu B."/>
            <person name="Luo M."/>
            <person name="Wang G."/>
        </authorList>
    </citation>
    <scope>NUCLEOTIDE SEQUENCE [LARGE SCALE GENOMIC DNA]</scope>
    <source>
        <strain evidence="3 4">JL14</strain>
    </source>
</reference>
<organism evidence="3 4">
    <name type="scientific">Comamonas thiooxydans</name>
    <dbReference type="NCBI Taxonomy" id="363952"/>
    <lineage>
        <taxon>Bacteria</taxon>
        <taxon>Pseudomonadati</taxon>
        <taxon>Pseudomonadota</taxon>
        <taxon>Betaproteobacteria</taxon>
        <taxon>Burkholderiales</taxon>
        <taxon>Comamonadaceae</taxon>
        <taxon>Comamonas</taxon>
    </lineage>
</organism>